<dbReference type="InterPro" id="IPR011009">
    <property type="entry name" value="Kinase-like_dom_sf"/>
</dbReference>
<evidence type="ECO:0000259" key="12">
    <source>
        <dbReference type="PROSITE" id="PS51285"/>
    </source>
</evidence>
<evidence type="ECO:0000256" key="5">
    <source>
        <dbReference type="ARBA" id="ARBA00022741"/>
    </source>
</evidence>
<dbReference type="InterPro" id="IPR011010">
    <property type="entry name" value="DNA_brk_join_enz"/>
</dbReference>
<dbReference type="Proteomes" id="UP000507470">
    <property type="component" value="Unassembled WGS sequence"/>
</dbReference>
<feature type="compositionally biased region" description="Polar residues" evidence="10">
    <location>
        <begin position="414"/>
        <end position="429"/>
    </location>
</feature>
<keyword evidence="3" id="KW-0597">Phosphoprotein</keyword>
<evidence type="ECO:0000256" key="1">
    <source>
        <dbReference type="ARBA" id="ARBA00012513"/>
    </source>
</evidence>
<dbReference type="SUPFAM" id="SSF56112">
    <property type="entry name" value="Protein kinase-like (PK-like)"/>
    <property type="match status" value="1"/>
</dbReference>
<evidence type="ECO:0000256" key="7">
    <source>
        <dbReference type="ARBA" id="ARBA00022840"/>
    </source>
</evidence>
<feature type="region of interest" description="Disordered" evidence="10">
    <location>
        <begin position="402"/>
        <end position="429"/>
    </location>
</feature>
<dbReference type="Gene3D" id="1.10.510.10">
    <property type="entry name" value="Transferase(Phosphotransferase) domain 1"/>
    <property type="match status" value="1"/>
</dbReference>
<keyword evidence="6" id="KW-0418">Kinase</keyword>
<dbReference type="PROSITE" id="PS50011">
    <property type="entry name" value="PROTEIN_KINASE_DOM"/>
    <property type="match status" value="1"/>
</dbReference>
<comment type="catalytic activity">
    <reaction evidence="9">
        <text>L-seryl-[protein] + ATP = O-phospho-L-seryl-[protein] + ADP + H(+)</text>
        <dbReference type="Rhea" id="RHEA:17989"/>
        <dbReference type="Rhea" id="RHEA-COMP:9863"/>
        <dbReference type="Rhea" id="RHEA-COMP:11604"/>
        <dbReference type="ChEBI" id="CHEBI:15378"/>
        <dbReference type="ChEBI" id="CHEBI:29999"/>
        <dbReference type="ChEBI" id="CHEBI:30616"/>
        <dbReference type="ChEBI" id="CHEBI:83421"/>
        <dbReference type="ChEBI" id="CHEBI:456216"/>
        <dbReference type="EC" id="2.7.11.1"/>
    </reaction>
</comment>
<evidence type="ECO:0000256" key="10">
    <source>
        <dbReference type="SAM" id="MobiDB-lite"/>
    </source>
</evidence>
<evidence type="ECO:0000259" key="11">
    <source>
        <dbReference type="PROSITE" id="PS50011"/>
    </source>
</evidence>
<accession>A0A6J8AGC1</accession>
<evidence type="ECO:0000313" key="13">
    <source>
        <dbReference type="EMBL" id="CAC5367434.1"/>
    </source>
</evidence>
<dbReference type="GO" id="GO:0004674">
    <property type="term" value="F:protein serine/threonine kinase activity"/>
    <property type="evidence" value="ECO:0007669"/>
    <property type="project" value="UniProtKB-KW"/>
</dbReference>
<keyword evidence="7" id="KW-0067">ATP-binding</keyword>
<evidence type="ECO:0000256" key="8">
    <source>
        <dbReference type="ARBA" id="ARBA00047899"/>
    </source>
</evidence>
<name>A0A6J8AGC1_MYTCO</name>
<dbReference type="InterPro" id="IPR050839">
    <property type="entry name" value="Rho-assoc_Ser/Thr_Kinase"/>
</dbReference>
<protein>
    <recommendedName>
        <fullName evidence="1">non-specific serine/threonine protein kinase</fullName>
        <ecNumber evidence="1">2.7.11.1</ecNumber>
    </recommendedName>
</protein>
<dbReference type="EMBL" id="CACVKT020001361">
    <property type="protein sequence ID" value="CAC5367434.1"/>
    <property type="molecule type" value="Genomic_DNA"/>
</dbReference>
<dbReference type="EC" id="2.7.11.1" evidence="1"/>
<dbReference type="GO" id="GO:0003677">
    <property type="term" value="F:DNA binding"/>
    <property type="evidence" value="ECO:0007669"/>
    <property type="project" value="InterPro"/>
</dbReference>
<dbReference type="InterPro" id="IPR000961">
    <property type="entry name" value="AGC-kinase_C"/>
</dbReference>
<feature type="region of interest" description="Disordered" evidence="10">
    <location>
        <begin position="348"/>
        <end position="383"/>
    </location>
</feature>
<feature type="compositionally biased region" description="Basic and acidic residues" evidence="10">
    <location>
        <begin position="362"/>
        <end position="383"/>
    </location>
</feature>
<organism evidence="13 14">
    <name type="scientific">Mytilus coruscus</name>
    <name type="common">Sea mussel</name>
    <dbReference type="NCBI Taxonomy" id="42192"/>
    <lineage>
        <taxon>Eukaryota</taxon>
        <taxon>Metazoa</taxon>
        <taxon>Spiralia</taxon>
        <taxon>Lophotrochozoa</taxon>
        <taxon>Mollusca</taxon>
        <taxon>Bivalvia</taxon>
        <taxon>Autobranchia</taxon>
        <taxon>Pteriomorphia</taxon>
        <taxon>Mytilida</taxon>
        <taxon>Mytiloidea</taxon>
        <taxon>Mytilidae</taxon>
        <taxon>Mytilinae</taxon>
        <taxon>Mytilus</taxon>
    </lineage>
</organism>
<dbReference type="SMART" id="SM00220">
    <property type="entry name" value="S_TKc"/>
    <property type="match status" value="1"/>
</dbReference>
<dbReference type="GO" id="GO:0015074">
    <property type="term" value="P:DNA integration"/>
    <property type="evidence" value="ECO:0007669"/>
    <property type="project" value="InterPro"/>
</dbReference>
<keyword evidence="5" id="KW-0547">Nucleotide-binding</keyword>
<dbReference type="PANTHER" id="PTHR22988">
    <property type="entry name" value="MYOTONIC DYSTROPHY S/T KINASE-RELATED"/>
    <property type="match status" value="1"/>
</dbReference>
<feature type="compositionally biased region" description="Basic and acidic residues" evidence="10">
    <location>
        <begin position="402"/>
        <end position="412"/>
    </location>
</feature>
<dbReference type="SUPFAM" id="SSF56349">
    <property type="entry name" value="DNA breaking-rejoining enzymes"/>
    <property type="match status" value="1"/>
</dbReference>
<dbReference type="OrthoDB" id="3638488at2759"/>
<dbReference type="PROSITE" id="PS51285">
    <property type="entry name" value="AGC_KINASE_CTER"/>
    <property type="match status" value="1"/>
</dbReference>
<proteinExistence type="predicted"/>
<comment type="catalytic activity">
    <reaction evidence="8">
        <text>L-threonyl-[protein] + ATP = O-phospho-L-threonyl-[protein] + ADP + H(+)</text>
        <dbReference type="Rhea" id="RHEA:46608"/>
        <dbReference type="Rhea" id="RHEA-COMP:11060"/>
        <dbReference type="Rhea" id="RHEA-COMP:11605"/>
        <dbReference type="ChEBI" id="CHEBI:15378"/>
        <dbReference type="ChEBI" id="CHEBI:30013"/>
        <dbReference type="ChEBI" id="CHEBI:30616"/>
        <dbReference type="ChEBI" id="CHEBI:61977"/>
        <dbReference type="ChEBI" id="CHEBI:456216"/>
        <dbReference type="EC" id="2.7.11.1"/>
    </reaction>
</comment>
<evidence type="ECO:0000256" key="2">
    <source>
        <dbReference type="ARBA" id="ARBA00022527"/>
    </source>
</evidence>
<dbReference type="PANTHER" id="PTHR22988:SF76">
    <property type="entry name" value="CHROMOSOME UNDETERMINED SCAFFOLD_135, WHOLE GENOME SHOTGUN SEQUENCE"/>
    <property type="match status" value="1"/>
</dbReference>
<reference evidence="13 14" key="1">
    <citation type="submission" date="2020-06" db="EMBL/GenBank/DDBJ databases">
        <authorList>
            <person name="Li R."/>
            <person name="Bekaert M."/>
        </authorList>
    </citation>
    <scope>NUCLEOTIDE SEQUENCE [LARGE SCALE GENOMIC DNA]</scope>
    <source>
        <strain evidence="14">wild</strain>
    </source>
</reference>
<evidence type="ECO:0000256" key="9">
    <source>
        <dbReference type="ARBA" id="ARBA00048679"/>
    </source>
</evidence>
<keyword evidence="14" id="KW-1185">Reference proteome</keyword>
<evidence type="ECO:0000313" key="14">
    <source>
        <dbReference type="Proteomes" id="UP000507470"/>
    </source>
</evidence>
<dbReference type="GO" id="GO:0006310">
    <property type="term" value="P:DNA recombination"/>
    <property type="evidence" value="ECO:0007669"/>
    <property type="project" value="InterPro"/>
</dbReference>
<evidence type="ECO:0000256" key="3">
    <source>
        <dbReference type="ARBA" id="ARBA00022553"/>
    </source>
</evidence>
<keyword evidence="2" id="KW-0723">Serine/threonine-protein kinase</keyword>
<gene>
    <name evidence="13" type="ORF">MCOR_7334</name>
</gene>
<keyword evidence="4 13" id="KW-0808">Transferase</keyword>
<dbReference type="AlphaFoldDB" id="A0A6J8AGC1"/>
<dbReference type="InterPro" id="IPR000719">
    <property type="entry name" value="Prot_kinase_dom"/>
</dbReference>
<evidence type="ECO:0000256" key="6">
    <source>
        <dbReference type="ARBA" id="ARBA00022777"/>
    </source>
</evidence>
<evidence type="ECO:0000256" key="4">
    <source>
        <dbReference type="ARBA" id="ARBA00022679"/>
    </source>
</evidence>
<feature type="domain" description="Protein kinase" evidence="11">
    <location>
        <begin position="1"/>
        <end position="329"/>
    </location>
</feature>
<sequence length="429" mass="49053">MKTGGDMNEVKSMTKDMFKMLRHGIYTANRKRKQLITPGVPYQYRRVTDVDTPVTEYLFGDNLDTRPSLPKYTETWDVNIVLDYLKTLPANQELTLLQLSQKLILLLMLLSAQRCQTIHLIKLNNITISNDNMKVYIVDLVKQSKPGKHIGPLEFNRHDDHKLCVIVAMEEYLIRTSKLRGKEESLFISCVKPFKSVTKSTVSCWIKQLIGKAGIDIKVYGTHSCRSALSSSAAAYGIPLNNILKTAGYSESCDWWSVGVILYEMIVGQPPFYAPTPAETQYKVIHWHETLKIPREANLSQAATNLILRLCCGASERAFVDEIKKHQFFNSIRFEGLRHKTPPYKPQIKYATDTSNFDDIDPDKIRGSDSEDEIKKPDHPVNGKHPEHAFFEFTFRRFFDDGGHPYPVKESDNQQEQTKTNESNAPVYV</sequence>
<dbReference type="GO" id="GO:0005524">
    <property type="term" value="F:ATP binding"/>
    <property type="evidence" value="ECO:0007669"/>
    <property type="project" value="UniProtKB-KW"/>
</dbReference>
<feature type="domain" description="AGC-kinase C-terminal" evidence="12">
    <location>
        <begin position="330"/>
        <end position="405"/>
    </location>
</feature>
<dbReference type="Pfam" id="PF00069">
    <property type="entry name" value="Pkinase"/>
    <property type="match status" value="1"/>
</dbReference>